<dbReference type="InterPro" id="IPR036761">
    <property type="entry name" value="TTHA0802/YceI-like_sf"/>
</dbReference>
<dbReference type="Pfam" id="PF04264">
    <property type="entry name" value="YceI"/>
    <property type="match status" value="1"/>
</dbReference>
<dbReference type="SUPFAM" id="SSF101874">
    <property type="entry name" value="YceI-like"/>
    <property type="match status" value="1"/>
</dbReference>
<dbReference type="eggNOG" id="COG2353">
    <property type="taxonomic scope" value="Bacteria"/>
</dbReference>
<feature type="domain" description="Lipid/polyisoprenoid-binding YceI-like" evidence="1">
    <location>
        <begin position="36"/>
        <end position="189"/>
    </location>
</feature>
<dbReference type="AlphaFoldDB" id="K7A4M0"/>
<dbReference type="KEGG" id="gps:C427_1784"/>
<sequence>MKVSLNKTFMNRTTLLRMFIPFTIVMYWCLGILNAHAEIKSSHQSGTVSFSGQHAGMNFEGKFERWEATLILPPQNNPNITATFYMSSAKTGDSIYDSTLPEFDWFDVENHATGKFLSTEVSITEGGYKVLGDLTIKNITKAVSFMLSDIDGKLNTSFGINRLDYQIGLESDPDAEWVSKTIFISMRIKK</sequence>
<dbReference type="STRING" id="1129794.C427_1784"/>
<dbReference type="SMART" id="SM00867">
    <property type="entry name" value="YceI"/>
    <property type="match status" value="1"/>
</dbReference>
<dbReference type="OrthoDB" id="1247465at2"/>
<dbReference type="InterPro" id="IPR007372">
    <property type="entry name" value="Lipid/polyisoprenoid-bd_YceI"/>
</dbReference>
<evidence type="ECO:0000313" key="2">
    <source>
        <dbReference type="EMBL" id="AGH43893.1"/>
    </source>
</evidence>
<dbReference type="Proteomes" id="UP000011864">
    <property type="component" value="Chromosome"/>
</dbReference>
<dbReference type="EMBL" id="CP003837">
    <property type="protein sequence ID" value="AGH43893.1"/>
    <property type="molecule type" value="Genomic_DNA"/>
</dbReference>
<keyword evidence="3" id="KW-1185">Reference proteome</keyword>
<accession>K7A4M0</accession>
<name>K7A4M0_9ALTE</name>
<dbReference type="HOGENOM" id="CLU_071003_5_1_6"/>
<evidence type="ECO:0000313" key="3">
    <source>
        <dbReference type="Proteomes" id="UP000011864"/>
    </source>
</evidence>
<organism evidence="2 3">
    <name type="scientific">Paraglaciecola psychrophila 170</name>
    <dbReference type="NCBI Taxonomy" id="1129794"/>
    <lineage>
        <taxon>Bacteria</taxon>
        <taxon>Pseudomonadati</taxon>
        <taxon>Pseudomonadota</taxon>
        <taxon>Gammaproteobacteria</taxon>
        <taxon>Alteromonadales</taxon>
        <taxon>Alteromonadaceae</taxon>
        <taxon>Paraglaciecola</taxon>
    </lineage>
</organism>
<evidence type="ECO:0000259" key="1">
    <source>
        <dbReference type="SMART" id="SM00867"/>
    </source>
</evidence>
<protein>
    <submittedName>
        <fullName evidence="2">Cytochrome b561</fullName>
    </submittedName>
</protein>
<dbReference type="PATRIC" id="fig|1129794.4.peg.1769"/>
<dbReference type="PANTHER" id="PTHR34406:SF1">
    <property type="entry name" value="PROTEIN YCEI"/>
    <property type="match status" value="1"/>
</dbReference>
<gene>
    <name evidence="2" type="ORF">C427_1784</name>
</gene>
<proteinExistence type="predicted"/>
<reference evidence="2 3" key="1">
    <citation type="journal article" date="2013" name="Genome Announc.">
        <title>Complete Genome Sequence of Glaciecola psychrophila Strain 170T.</title>
        <authorList>
            <person name="Yin J."/>
            <person name="Chen J."/>
            <person name="Liu G."/>
            <person name="Yu Y."/>
            <person name="Song L."/>
            <person name="Wang X."/>
            <person name="Qu X."/>
        </authorList>
    </citation>
    <scope>NUCLEOTIDE SEQUENCE [LARGE SCALE GENOMIC DNA]</scope>
    <source>
        <strain evidence="2 3">170</strain>
    </source>
</reference>
<dbReference type="PANTHER" id="PTHR34406">
    <property type="entry name" value="PROTEIN YCEI"/>
    <property type="match status" value="1"/>
</dbReference>
<dbReference type="Gene3D" id="2.40.128.110">
    <property type="entry name" value="Lipid/polyisoprenoid-binding, YceI-like"/>
    <property type="match status" value="1"/>
</dbReference>